<organism evidence="2 3">
    <name type="scientific">Halorubrum phage HF2</name>
    <dbReference type="NCBI Taxonomy" id="33771"/>
    <lineage>
        <taxon>Viruses</taxon>
        <taxon>Duplodnaviria</taxon>
        <taxon>Heunggongvirae</taxon>
        <taxon>Uroviricota</taxon>
        <taxon>Caudoviricetes</taxon>
        <taxon>Thumleimavirales</taxon>
        <taxon>Hafunaviridae</taxon>
        <taxon>Haloferacalesvirus</taxon>
        <taxon>Haloferacalesvirus HF2</taxon>
    </lineage>
</organism>
<reference evidence="3" key="1">
    <citation type="journal article" date="1995" name="J. Virol.">
        <title>Halophage HF2: genome organization and replication strategy.</title>
        <authorList>
            <person name="Nuttall S.D."/>
            <person name="Dyall-Smith M.L."/>
        </authorList>
    </citation>
    <scope>NUCLEOTIDE SEQUENCE [LARGE SCALE GENOMIC DNA]</scope>
</reference>
<dbReference type="GeneID" id="929640"/>
<proteinExistence type="predicted"/>
<dbReference type="EMBL" id="AF222060">
    <property type="protein sequence ID" value="AAL55002.1"/>
    <property type="molecule type" value="Genomic_DNA"/>
</dbReference>
<dbReference type="RefSeq" id="NP_542582.1">
    <property type="nucleotide sequence ID" value="NC_003345.2"/>
</dbReference>
<protein>
    <submittedName>
        <fullName evidence="2">Uncharacterized protein</fullName>
    </submittedName>
</protein>
<feature type="compositionally biased region" description="Low complexity" evidence="1">
    <location>
        <begin position="278"/>
        <end position="294"/>
    </location>
</feature>
<accession>Q8V6M1</accession>
<name>Q8V6M1_9CAUD</name>
<reference evidence="2 3" key="2">
    <citation type="journal article" date="2002" name="Mol. Microbiol.">
        <title>HF2: a double-stranded DNA tailed haloarchaeal virus with a mosaic genome.</title>
        <authorList>
            <person name="Tang S.L."/>
            <person name="Nuttall S."/>
            <person name="Ngui K."/>
            <person name="Fisher C."/>
            <person name="Lopez P."/>
            <person name="Dyall-Smith M."/>
        </authorList>
    </citation>
    <scope>NUCLEOTIDE SEQUENCE</scope>
</reference>
<evidence type="ECO:0000313" key="3">
    <source>
        <dbReference type="Proteomes" id="UP000000877"/>
    </source>
</evidence>
<dbReference type="Proteomes" id="UP000000877">
    <property type="component" value="Segment"/>
</dbReference>
<feature type="region of interest" description="Disordered" evidence="1">
    <location>
        <begin position="227"/>
        <end position="252"/>
    </location>
</feature>
<feature type="compositionally biased region" description="Low complexity" evidence="1">
    <location>
        <begin position="151"/>
        <end position="169"/>
    </location>
</feature>
<feature type="region of interest" description="Disordered" evidence="1">
    <location>
        <begin position="133"/>
        <end position="171"/>
    </location>
</feature>
<evidence type="ECO:0000256" key="1">
    <source>
        <dbReference type="SAM" id="MobiDB-lite"/>
    </source>
</evidence>
<dbReference type="OrthoDB" id="19221at10239"/>
<dbReference type="KEGG" id="vg:929640"/>
<gene>
    <name evidence="2" type="ORF">HrrHF2_525</name>
</gene>
<evidence type="ECO:0000313" key="2">
    <source>
        <dbReference type="EMBL" id="AAL55002.1"/>
    </source>
</evidence>
<sequence length="326" mass="34255">MIHGIVTSTTVSSGILLADVQVARAGVTYKEVPMMHQHPGHIQSITEGSRVLMEKTEDNLMVILGVLETDESLLPDDVEGYEQTMKFDDGTKLEFSKNEDGSYDTRLTASDDLTIESNGWGMRTGRDGHIQFKSNSVDFDTSGTPFEDSSDGGSTSDGSGSDGSTSTDTSIEESDLAFDTATQAELDAHAGDGSAHHSRYTDSEAVSAIEALTSTLGVDISGDADTVDGKHASELGGASSHDQLTNVNTDDHHTRYTDSEAVAAVEAIANALDVDISGNASTADTAGDADTVDGIEGSDITTGGQEIHFQSTEPTNPSEGDIWIKP</sequence>
<feature type="region of interest" description="Disordered" evidence="1">
    <location>
        <begin position="278"/>
        <end position="299"/>
    </location>
</feature>
<feature type="compositionally biased region" description="Polar residues" evidence="1">
    <location>
        <begin position="133"/>
        <end position="144"/>
    </location>
</feature>